<name>A0A5R8P7C9_9NOCA</name>
<protein>
    <recommendedName>
        <fullName evidence="3">PIN domain-containing protein</fullName>
    </recommendedName>
</protein>
<gene>
    <name evidence="1" type="ORF">FEK35_27110</name>
</gene>
<evidence type="ECO:0000313" key="1">
    <source>
        <dbReference type="EMBL" id="TLF97577.1"/>
    </source>
</evidence>
<dbReference type="EMBL" id="VBUU01000039">
    <property type="protein sequence ID" value="TLF97577.1"/>
    <property type="molecule type" value="Genomic_DNA"/>
</dbReference>
<dbReference type="Proteomes" id="UP000308349">
    <property type="component" value="Unassembled WGS sequence"/>
</dbReference>
<organism evidence="1 2">
    <name type="scientific">Nocardia cyriacigeorgica</name>
    <dbReference type="NCBI Taxonomy" id="135487"/>
    <lineage>
        <taxon>Bacteria</taxon>
        <taxon>Bacillati</taxon>
        <taxon>Actinomycetota</taxon>
        <taxon>Actinomycetes</taxon>
        <taxon>Mycobacteriales</taxon>
        <taxon>Nocardiaceae</taxon>
        <taxon>Nocardia</taxon>
    </lineage>
</organism>
<dbReference type="OrthoDB" id="4550945at2"/>
<sequence>MTGYVLDWTVLAAFAQGDDHVANTIASLDEAHTRLAVPVLALIQAQSGLPDDQVAIAAGLVNNLPSIELDPISDTDVARETARVASWITDPPNLAAAQTIAVAMRLEWNVLTVDVKAWDLVNAQLPREVPVITIAEPPEI</sequence>
<proteinExistence type="predicted"/>
<dbReference type="AlphaFoldDB" id="A0A5R8P7C9"/>
<dbReference type="RefSeq" id="WP_138458599.1">
    <property type="nucleotide sequence ID" value="NZ_VBUU01000039.1"/>
</dbReference>
<comment type="caution">
    <text evidence="1">The sequence shown here is derived from an EMBL/GenBank/DDBJ whole genome shotgun (WGS) entry which is preliminary data.</text>
</comment>
<evidence type="ECO:0000313" key="2">
    <source>
        <dbReference type="Proteomes" id="UP000308349"/>
    </source>
</evidence>
<reference evidence="1 2" key="1">
    <citation type="submission" date="2019-05" db="EMBL/GenBank/DDBJ databases">
        <title>Genomes sequences of two Nocardia cyriacigeorgica environmental isolates, type strains Nocardia asteroides ATCC 19247 and Nocardia cyriacigeorgica DSM 44484.</title>
        <authorList>
            <person name="Vautrin F."/>
            <person name="Bergeron E."/>
            <person name="Dubost A."/>
            <person name="Abrouk D."/>
            <person name="Rodriguez Nava V."/>
            <person name="Pujic P."/>
        </authorList>
    </citation>
    <scope>NUCLEOTIDE SEQUENCE [LARGE SCALE GENOMIC DNA]</scope>
    <source>
        <strain evidence="1 2">EML 1456</strain>
    </source>
</reference>
<accession>A0A5R8P7C9</accession>
<evidence type="ECO:0008006" key="3">
    <source>
        <dbReference type="Google" id="ProtNLM"/>
    </source>
</evidence>